<evidence type="ECO:0000256" key="1">
    <source>
        <dbReference type="ARBA" id="ARBA00005278"/>
    </source>
</evidence>
<dbReference type="InterPro" id="IPR004995">
    <property type="entry name" value="Spore_Ger"/>
</dbReference>
<feature type="compositionally biased region" description="Basic and acidic residues" evidence="3">
    <location>
        <begin position="1"/>
        <end position="10"/>
    </location>
</feature>
<proteinExistence type="inferred from homology"/>
<evidence type="ECO:0008006" key="7">
    <source>
        <dbReference type="Google" id="ProtNLM"/>
    </source>
</evidence>
<dbReference type="GO" id="GO:0005886">
    <property type="term" value="C:plasma membrane"/>
    <property type="evidence" value="ECO:0007669"/>
    <property type="project" value="UniProtKB-SubCell"/>
</dbReference>
<gene>
    <name evidence="5" type="ORF">CGZ90_04295</name>
</gene>
<organism evidence="5 6">
    <name type="scientific">Fictibacillus aquaticus</name>
    <dbReference type="NCBI Taxonomy" id="2021314"/>
    <lineage>
        <taxon>Bacteria</taxon>
        <taxon>Bacillati</taxon>
        <taxon>Bacillota</taxon>
        <taxon>Bacilli</taxon>
        <taxon>Bacillales</taxon>
        <taxon>Fictibacillaceae</taxon>
        <taxon>Fictibacillus</taxon>
    </lineage>
</organism>
<accession>A0A235FED7</accession>
<dbReference type="Proteomes" id="UP000215059">
    <property type="component" value="Unassembled WGS sequence"/>
</dbReference>
<dbReference type="Pfam" id="PF03323">
    <property type="entry name" value="GerA"/>
    <property type="match status" value="1"/>
</dbReference>
<keyword evidence="2 4" id="KW-0472">Membrane</keyword>
<feature type="region of interest" description="Disordered" evidence="3">
    <location>
        <begin position="1"/>
        <end position="45"/>
    </location>
</feature>
<dbReference type="GO" id="GO:0009847">
    <property type="term" value="P:spore germination"/>
    <property type="evidence" value="ECO:0007669"/>
    <property type="project" value="UniProtKB-UniRule"/>
</dbReference>
<dbReference type="EMBL" id="NOII01000001">
    <property type="protein sequence ID" value="OYD59125.1"/>
    <property type="molecule type" value="Genomic_DNA"/>
</dbReference>
<feature type="transmembrane region" description="Helical" evidence="4">
    <location>
        <begin position="287"/>
        <end position="308"/>
    </location>
</feature>
<comment type="caution">
    <text evidence="5">The sequence shown here is derived from an EMBL/GenBank/DDBJ whole genome shotgun (WGS) entry which is preliminary data.</text>
</comment>
<protein>
    <recommendedName>
        <fullName evidence="7">Spore germination protein</fullName>
    </recommendedName>
</protein>
<dbReference type="AlphaFoldDB" id="A0A235FED7"/>
<comment type="similarity">
    <text evidence="1">Belongs to the GerABKA family.</text>
</comment>
<evidence type="ECO:0000313" key="5">
    <source>
        <dbReference type="EMBL" id="OYD59125.1"/>
    </source>
</evidence>
<sequence length="538" mass="60750">MEENTPKEVRFMTQFKKPKPLVSEEQQKASSSQEEETRRTALTTQTSTKAVMTLEERETQLSSIFHKSSDLNFKYISFDKWARRLLFVNLETSSDVKLVQEQIINPLFELGETITPDTFHLIIEAETTIEAEFNTASGLLLDGKTLIFIEGYDVFYAASTAATYKRDIVEPTNERVIRGAHDGFIEDLTTNITMLRKRIKSPKLVVKYFTVGKETHSKGAIIYMEGIANQEIVQKVEHRISCIDSDSVLTPGNIIESIEDHPYSPFPQIMDTERPDRAAGNLMEGRIVVMSALSPMASIMPANFFSFYQSSDDYNTRWLLGSFFRFIRIFSFFTALGFPAVYIAVVSYHFEVIPSGMVLAIKSSLENIPYPPLIEAMIMELTIELIREASIRLPSPIGQTIAIVGGLVIGDAVVSAGLVSNMMIIVVAITAISAYIVPSSEMSEAVRIIRFPLMVLAGTLGFIGIVIGFMVLFIHLTKLTSFGTPFFSPVAPLRMQNLRDTFIRLPFWKLNQRPLDAKPQKLRQENRSRKWEEEEDEE</sequence>
<dbReference type="InterPro" id="IPR050768">
    <property type="entry name" value="UPF0353/GerABKA_families"/>
</dbReference>
<dbReference type="PANTHER" id="PTHR22550:SF5">
    <property type="entry name" value="LEUCINE ZIPPER PROTEIN 4"/>
    <property type="match status" value="1"/>
</dbReference>
<dbReference type="PANTHER" id="PTHR22550">
    <property type="entry name" value="SPORE GERMINATION PROTEIN"/>
    <property type="match status" value="1"/>
</dbReference>
<dbReference type="OrthoDB" id="9772630at2"/>
<feature type="transmembrane region" description="Helical" evidence="4">
    <location>
        <begin position="329"/>
        <end position="350"/>
    </location>
</feature>
<reference evidence="5 6" key="1">
    <citation type="submission" date="2017-07" db="EMBL/GenBank/DDBJ databases">
        <title>Fictibacillus sp. nov. GDSW-R2A3 Genome sequencing and assembly.</title>
        <authorList>
            <person name="Mayilraj S."/>
        </authorList>
    </citation>
    <scope>NUCLEOTIDE SEQUENCE [LARGE SCALE GENOMIC DNA]</scope>
    <source>
        <strain evidence="5 6">GDSW-R2A3</strain>
    </source>
</reference>
<feature type="compositionally biased region" description="Basic and acidic residues" evidence="3">
    <location>
        <begin position="519"/>
        <end position="532"/>
    </location>
</feature>
<evidence type="ECO:0000313" key="6">
    <source>
        <dbReference type="Proteomes" id="UP000215059"/>
    </source>
</evidence>
<evidence type="ECO:0000256" key="3">
    <source>
        <dbReference type="SAM" id="MobiDB-lite"/>
    </source>
</evidence>
<evidence type="ECO:0000256" key="4">
    <source>
        <dbReference type="SAM" id="Phobius"/>
    </source>
</evidence>
<feature type="region of interest" description="Disordered" evidence="3">
    <location>
        <begin position="519"/>
        <end position="538"/>
    </location>
</feature>
<keyword evidence="4" id="KW-0812">Transmembrane</keyword>
<name>A0A235FED7_9BACL</name>
<keyword evidence="6" id="KW-1185">Reference proteome</keyword>
<feature type="transmembrane region" description="Helical" evidence="4">
    <location>
        <begin position="418"/>
        <end position="437"/>
    </location>
</feature>
<keyword evidence="4" id="KW-1133">Transmembrane helix</keyword>
<evidence type="ECO:0000256" key="2">
    <source>
        <dbReference type="ARBA" id="ARBA00023136"/>
    </source>
</evidence>
<feature type="transmembrane region" description="Helical" evidence="4">
    <location>
        <begin position="449"/>
        <end position="476"/>
    </location>
</feature>
<dbReference type="PIRSF" id="PIRSF005690">
    <property type="entry name" value="GerBA"/>
    <property type="match status" value="1"/>
</dbReference>